<dbReference type="RefSeq" id="WP_012608331.1">
    <property type="nucleotide sequence ID" value="NC_011766.1"/>
</dbReference>
<organism evidence="1 2">
    <name type="scientific">Desulfurococcus amylolyticus (strain DSM 18924 / JCM 16383 / VKM B-2413 / 1221n)</name>
    <name type="common">Desulfurococcus kamchatkensis</name>
    <dbReference type="NCBI Taxonomy" id="490899"/>
    <lineage>
        <taxon>Archaea</taxon>
        <taxon>Thermoproteota</taxon>
        <taxon>Thermoprotei</taxon>
        <taxon>Desulfurococcales</taxon>
        <taxon>Desulfurococcaceae</taxon>
        <taxon>Desulfurococcus</taxon>
    </lineage>
</organism>
<evidence type="ECO:0000313" key="1">
    <source>
        <dbReference type="EMBL" id="ACL10990.1"/>
    </source>
</evidence>
<keyword evidence="1" id="KW-0540">Nuclease</keyword>
<dbReference type="CDD" id="cd10441">
    <property type="entry name" value="GIY-YIG_COG1833"/>
    <property type="match status" value="1"/>
</dbReference>
<dbReference type="InterPro" id="IPR002837">
    <property type="entry name" value="DUF123"/>
</dbReference>
<dbReference type="PANTHER" id="PTHR37460:SF1">
    <property type="entry name" value="ENDONUCLEASE III"/>
    <property type="match status" value="1"/>
</dbReference>
<dbReference type="Pfam" id="PF01986">
    <property type="entry name" value="DUF123"/>
    <property type="match status" value="1"/>
</dbReference>
<dbReference type="Proteomes" id="UP000006903">
    <property type="component" value="Chromosome"/>
</dbReference>
<protein>
    <submittedName>
        <fullName evidence="1">Endonuclease III (Nth1)</fullName>
    </submittedName>
</protein>
<keyword evidence="1" id="KW-0255">Endonuclease</keyword>
<dbReference type="HOGENOM" id="CLU_115699_0_0_2"/>
<dbReference type="GO" id="GO:0004519">
    <property type="term" value="F:endonuclease activity"/>
    <property type="evidence" value="ECO:0007669"/>
    <property type="project" value="UniProtKB-KW"/>
</dbReference>
<dbReference type="EMBL" id="CP001140">
    <property type="protein sequence ID" value="ACL10990.1"/>
    <property type="molecule type" value="Genomic_DNA"/>
</dbReference>
<dbReference type="AlphaFoldDB" id="B8D4F9"/>
<keyword evidence="1" id="KW-0378">Hydrolase</keyword>
<dbReference type="GeneID" id="7170849"/>
<proteinExistence type="predicted"/>
<dbReference type="STRING" id="490899.DKAM_0664"/>
<dbReference type="KEGG" id="dka:DKAM_0664"/>
<evidence type="ECO:0000313" key="2">
    <source>
        <dbReference type="Proteomes" id="UP000006903"/>
    </source>
</evidence>
<accession>B8D4F9</accession>
<reference evidence="1 2" key="1">
    <citation type="journal article" date="2009" name="J. Bacteriol.">
        <title>Complete genome sequence of the anaerobic, protein-degrading hyperthermophilic crenarchaeon Desulfurococcus kamchatkensis.</title>
        <authorList>
            <person name="Ravin N.V."/>
            <person name="Mardanov A.V."/>
            <person name="Beletsky A.V."/>
            <person name="Kublanov I.V."/>
            <person name="Kolganova T.V."/>
            <person name="Lebedinsky A.V."/>
            <person name="Chernyh N.A."/>
            <person name="Bonch-Osmolovskaya E.A."/>
            <person name="Skryabin K.G."/>
        </authorList>
    </citation>
    <scope>NUCLEOTIDE SEQUENCE [LARGE SCALE GENOMIC DNA]</scope>
    <source>
        <strain evidence="2">DSM 18924 / JCM 16383 / VKM B-2413 / 1221n</strain>
    </source>
</reference>
<dbReference type="PANTHER" id="PTHR37460">
    <property type="entry name" value="ENDONUCLEASE III"/>
    <property type="match status" value="1"/>
</dbReference>
<name>B8D4F9_DESA1</name>
<dbReference type="eggNOG" id="arCOG00463">
    <property type="taxonomic scope" value="Archaea"/>
</dbReference>
<sequence>MKKHSSIGLDEYRRSCYILVLELQEETSIDLRLGRQKLTLGPGVYLYIGSAKGTCDVFCRVLRHLSSWKRLHWHIDQLTSDARVLKHGFFIIKNNHGDCEAALSGILRRIFDYVNGFGCSDKPGDVSHLYICSGILEECIIQVYRVLDDSCFEPIWIQVELLPEG</sequence>
<gene>
    <name evidence="1" type="ordered locus">DKAM_0664</name>
</gene>